<dbReference type="PANTHER" id="PTHR15615">
    <property type="match status" value="1"/>
</dbReference>
<gene>
    <name evidence="2" type="ORF">GUITHDRAFT_154642</name>
</gene>
<dbReference type="EMBL" id="JH993046">
    <property type="protein sequence ID" value="EKX38641.1"/>
    <property type="molecule type" value="Genomic_DNA"/>
</dbReference>
<dbReference type="CDD" id="cd20558">
    <property type="entry name" value="CYCLIN_ScPCL7-like"/>
    <property type="match status" value="1"/>
</dbReference>
<dbReference type="Proteomes" id="UP000011087">
    <property type="component" value="Unassembled WGS sequence"/>
</dbReference>
<dbReference type="InterPro" id="IPR036915">
    <property type="entry name" value="Cyclin-like_sf"/>
</dbReference>
<evidence type="ECO:0008006" key="5">
    <source>
        <dbReference type="Google" id="ProtNLM"/>
    </source>
</evidence>
<proteinExistence type="predicted"/>
<dbReference type="EnsemblProtists" id="EKX38641">
    <property type="protein sequence ID" value="EKX38641"/>
    <property type="gene ID" value="GUITHDRAFT_154642"/>
</dbReference>
<dbReference type="Gene3D" id="1.10.472.10">
    <property type="entry name" value="Cyclin-like"/>
    <property type="match status" value="1"/>
</dbReference>
<keyword evidence="4" id="KW-1185">Reference proteome</keyword>
<dbReference type="GeneID" id="17295377"/>
<protein>
    <recommendedName>
        <fullName evidence="5">Cyclin</fullName>
    </recommendedName>
</protein>
<dbReference type="KEGG" id="gtt:GUITHDRAFT_154642"/>
<accession>L1IQT1</accession>
<dbReference type="OrthoDB" id="337735at2759"/>
<dbReference type="InterPro" id="IPR013922">
    <property type="entry name" value="Cyclin_PHO80-like"/>
</dbReference>
<name>L1IQT1_GUITC</name>
<dbReference type="PaxDb" id="55529-EKX38641"/>
<dbReference type="RefSeq" id="XP_005825621.1">
    <property type="nucleotide sequence ID" value="XM_005825564.1"/>
</dbReference>
<evidence type="ECO:0000256" key="1">
    <source>
        <dbReference type="SAM" id="MobiDB-lite"/>
    </source>
</evidence>
<dbReference type="SUPFAM" id="SSF47954">
    <property type="entry name" value="Cyclin-like"/>
    <property type="match status" value="1"/>
</dbReference>
<dbReference type="PANTHER" id="PTHR15615:SF108">
    <property type="entry name" value="PROTEIN CNPPD1"/>
    <property type="match status" value="1"/>
</dbReference>
<sequence>MEDVSAPPGPVSQASIQMSATQEHQGRTGLEHTFPIEQHGICMRGLVQAMKLDAQKQEQLVEVIACVLDCTVARNDSNGRKSDLVAFEGSHAPIAASAYVRRINRYGGCSPCCFAVGLMYLERLKRRNHSVCLNSCNFQRLYLVAVMTAAKFLDDFYYSNKHWAEVGGISLQELNCLELEFLFRMGFGLNITREDYESYFTMLVGNGSPAAQGQAANAQGKKEDGMGHKALSWCDVTNAITSMAH</sequence>
<dbReference type="AlphaFoldDB" id="L1IQT1"/>
<reference evidence="4" key="2">
    <citation type="submission" date="2012-11" db="EMBL/GenBank/DDBJ databases">
        <authorList>
            <person name="Kuo A."/>
            <person name="Curtis B.A."/>
            <person name="Tanifuji G."/>
            <person name="Burki F."/>
            <person name="Gruber A."/>
            <person name="Irimia M."/>
            <person name="Maruyama S."/>
            <person name="Arias M.C."/>
            <person name="Ball S.G."/>
            <person name="Gile G.H."/>
            <person name="Hirakawa Y."/>
            <person name="Hopkins J.F."/>
            <person name="Rensing S.A."/>
            <person name="Schmutz J."/>
            <person name="Symeonidi A."/>
            <person name="Elias M."/>
            <person name="Eveleigh R.J."/>
            <person name="Herman E.K."/>
            <person name="Klute M.J."/>
            <person name="Nakayama T."/>
            <person name="Obornik M."/>
            <person name="Reyes-Prieto A."/>
            <person name="Armbrust E.V."/>
            <person name="Aves S.J."/>
            <person name="Beiko R.G."/>
            <person name="Coutinho P."/>
            <person name="Dacks J.B."/>
            <person name="Durnford D.G."/>
            <person name="Fast N.M."/>
            <person name="Green B.R."/>
            <person name="Grisdale C."/>
            <person name="Hempe F."/>
            <person name="Henrissat B."/>
            <person name="Hoppner M.P."/>
            <person name="Ishida K.-I."/>
            <person name="Kim E."/>
            <person name="Koreny L."/>
            <person name="Kroth P.G."/>
            <person name="Liu Y."/>
            <person name="Malik S.-B."/>
            <person name="Maier U.G."/>
            <person name="McRose D."/>
            <person name="Mock T."/>
            <person name="Neilson J.A."/>
            <person name="Onodera N.T."/>
            <person name="Poole A.M."/>
            <person name="Pritham E.J."/>
            <person name="Richards T.A."/>
            <person name="Rocap G."/>
            <person name="Roy S.W."/>
            <person name="Sarai C."/>
            <person name="Schaack S."/>
            <person name="Shirato S."/>
            <person name="Slamovits C.H."/>
            <person name="Spencer D.F."/>
            <person name="Suzuki S."/>
            <person name="Worden A.Z."/>
            <person name="Zauner S."/>
            <person name="Barry K."/>
            <person name="Bell C."/>
            <person name="Bharti A.K."/>
            <person name="Crow J.A."/>
            <person name="Grimwood J."/>
            <person name="Kramer R."/>
            <person name="Lindquist E."/>
            <person name="Lucas S."/>
            <person name="Salamov A."/>
            <person name="McFadden G.I."/>
            <person name="Lane C.E."/>
            <person name="Keeling P.J."/>
            <person name="Gray M.W."/>
            <person name="Grigoriev I.V."/>
            <person name="Archibald J.M."/>
        </authorList>
    </citation>
    <scope>NUCLEOTIDE SEQUENCE</scope>
    <source>
        <strain evidence="4">CCMP2712</strain>
    </source>
</reference>
<organism evidence="2">
    <name type="scientific">Guillardia theta (strain CCMP2712)</name>
    <name type="common">Cryptophyte</name>
    <dbReference type="NCBI Taxonomy" id="905079"/>
    <lineage>
        <taxon>Eukaryota</taxon>
        <taxon>Cryptophyceae</taxon>
        <taxon>Pyrenomonadales</taxon>
        <taxon>Geminigeraceae</taxon>
        <taxon>Guillardia</taxon>
    </lineage>
</organism>
<dbReference type="Pfam" id="PF08613">
    <property type="entry name" value="Cyclin"/>
    <property type="match status" value="1"/>
</dbReference>
<dbReference type="GO" id="GO:0019901">
    <property type="term" value="F:protein kinase binding"/>
    <property type="evidence" value="ECO:0007669"/>
    <property type="project" value="InterPro"/>
</dbReference>
<feature type="compositionally biased region" description="Polar residues" evidence="1">
    <location>
        <begin position="12"/>
        <end position="23"/>
    </location>
</feature>
<evidence type="ECO:0000313" key="4">
    <source>
        <dbReference type="Proteomes" id="UP000011087"/>
    </source>
</evidence>
<dbReference type="eggNOG" id="KOG1674">
    <property type="taxonomic scope" value="Eukaryota"/>
</dbReference>
<feature type="region of interest" description="Disordered" evidence="1">
    <location>
        <begin position="1"/>
        <end position="27"/>
    </location>
</feature>
<dbReference type="STRING" id="905079.L1IQT1"/>
<reference evidence="3" key="3">
    <citation type="submission" date="2015-06" db="UniProtKB">
        <authorList>
            <consortium name="EnsemblProtists"/>
        </authorList>
    </citation>
    <scope>IDENTIFICATION</scope>
</reference>
<evidence type="ECO:0000313" key="2">
    <source>
        <dbReference type="EMBL" id="EKX38641.1"/>
    </source>
</evidence>
<reference evidence="2 4" key="1">
    <citation type="journal article" date="2012" name="Nature">
        <title>Algal genomes reveal evolutionary mosaicism and the fate of nucleomorphs.</title>
        <authorList>
            <consortium name="DOE Joint Genome Institute"/>
            <person name="Curtis B.A."/>
            <person name="Tanifuji G."/>
            <person name="Burki F."/>
            <person name="Gruber A."/>
            <person name="Irimia M."/>
            <person name="Maruyama S."/>
            <person name="Arias M.C."/>
            <person name="Ball S.G."/>
            <person name="Gile G.H."/>
            <person name="Hirakawa Y."/>
            <person name="Hopkins J.F."/>
            <person name="Kuo A."/>
            <person name="Rensing S.A."/>
            <person name="Schmutz J."/>
            <person name="Symeonidi A."/>
            <person name="Elias M."/>
            <person name="Eveleigh R.J."/>
            <person name="Herman E.K."/>
            <person name="Klute M.J."/>
            <person name="Nakayama T."/>
            <person name="Obornik M."/>
            <person name="Reyes-Prieto A."/>
            <person name="Armbrust E.V."/>
            <person name="Aves S.J."/>
            <person name="Beiko R.G."/>
            <person name="Coutinho P."/>
            <person name="Dacks J.B."/>
            <person name="Durnford D.G."/>
            <person name="Fast N.M."/>
            <person name="Green B.R."/>
            <person name="Grisdale C.J."/>
            <person name="Hempel F."/>
            <person name="Henrissat B."/>
            <person name="Hoppner M.P."/>
            <person name="Ishida K."/>
            <person name="Kim E."/>
            <person name="Koreny L."/>
            <person name="Kroth P.G."/>
            <person name="Liu Y."/>
            <person name="Malik S.B."/>
            <person name="Maier U.G."/>
            <person name="McRose D."/>
            <person name="Mock T."/>
            <person name="Neilson J.A."/>
            <person name="Onodera N.T."/>
            <person name="Poole A.M."/>
            <person name="Pritham E.J."/>
            <person name="Richards T.A."/>
            <person name="Rocap G."/>
            <person name="Roy S.W."/>
            <person name="Sarai C."/>
            <person name="Schaack S."/>
            <person name="Shirato S."/>
            <person name="Slamovits C.H."/>
            <person name="Spencer D.F."/>
            <person name="Suzuki S."/>
            <person name="Worden A.Z."/>
            <person name="Zauner S."/>
            <person name="Barry K."/>
            <person name="Bell C."/>
            <person name="Bharti A.K."/>
            <person name="Crow J.A."/>
            <person name="Grimwood J."/>
            <person name="Kramer R."/>
            <person name="Lindquist E."/>
            <person name="Lucas S."/>
            <person name="Salamov A."/>
            <person name="McFadden G.I."/>
            <person name="Lane C.E."/>
            <person name="Keeling P.J."/>
            <person name="Gray M.W."/>
            <person name="Grigoriev I.V."/>
            <person name="Archibald J.M."/>
        </authorList>
    </citation>
    <scope>NUCLEOTIDE SEQUENCE</scope>
    <source>
        <strain evidence="2 4">CCMP2712</strain>
    </source>
</reference>
<evidence type="ECO:0000313" key="3">
    <source>
        <dbReference type="EnsemblProtists" id="EKX38641"/>
    </source>
</evidence>
<dbReference type="OMA" id="YSTCFHA"/>
<dbReference type="HOGENOM" id="CLU_057371_2_0_1"/>